<evidence type="ECO:0000256" key="4">
    <source>
        <dbReference type="ARBA" id="ARBA00022741"/>
    </source>
</evidence>
<name>A0A3B1AFA1_9ZZZZ</name>
<dbReference type="Pfam" id="PF13500">
    <property type="entry name" value="AAA_26"/>
    <property type="match status" value="1"/>
</dbReference>
<dbReference type="EC" id="6.3.3.3" evidence="8"/>
<dbReference type="Gene3D" id="3.40.50.300">
    <property type="entry name" value="P-loop containing nucleotide triphosphate hydrolases"/>
    <property type="match status" value="1"/>
</dbReference>
<dbReference type="GO" id="GO:0005829">
    <property type="term" value="C:cytosol"/>
    <property type="evidence" value="ECO:0007669"/>
    <property type="project" value="TreeGrafter"/>
</dbReference>
<dbReference type="PANTHER" id="PTHR43210">
    <property type="entry name" value="DETHIOBIOTIN SYNTHETASE"/>
    <property type="match status" value="1"/>
</dbReference>
<protein>
    <submittedName>
        <fullName evidence="8">Dethiobiotin synthetase</fullName>
        <ecNumber evidence="8">6.3.3.3</ecNumber>
    </submittedName>
</protein>
<sequence length="237" mass="24552">MAGIFVTGTDTDVGKTHIALGLMAALQQRGLCVAAMKPVSAGCELGGSEGERGLRNDDALQLSAQSSISIPYQTLNPYAFEPAIAPHIAAQAVGVSMQLDVLRRACTEIESQADVVMVEGAGGWLVPVNARQTLADLAVALGFPVVLVVGVRLGCLNHALLSAECIRARGLTLAGWVANEISTQAVYVEENIAALSQRLQAPLLGRVPFDGQADAARTAASLDVTPLLASVSADEPL</sequence>
<dbReference type="UniPathway" id="UPA00078"/>
<dbReference type="GO" id="GO:0009102">
    <property type="term" value="P:biotin biosynthetic process"/>
    <property type="evidence" value="ECO:0007669"/>
    <property type="project" value="UniProtKB-UniPathway"/>
</dbReference>
<dbReference type="NCBIfam" id="TIGR00347">
    <property type="entry name" value="bioD"/>
    <property type="match status" value="1"/>
</dbReference>
<dbReference type="InterPro" id="IPR004472">
    <property type="entry name" value="DTB_synth_BioD"/>
</dbReference>
<keyword evidence="7" id="KW-0460">Magnesium</keyword>
<evidence type="ECO:0000256" key="6">
    <source>
        <dbReference type="ARBA" id="ARBA00022840"/>
    </source>
</evidence>
<dbReference type="PIRSF" id="PIRSF006755">
    <property type="entry name" value="DTB_synth"/>
    <property type="match status" value="1"/>
</dbReference>
<keyword evidence="5" id="KW-0093">Biotin biosynthesis</keyword>
<organism evidence="8">
    <name type="scientific">hydrothermal vent metagenome</name>
    <dbReference type="NCBI Taxonomy" id="652676"/>
    <lineage>
        <taxon>unclassified sequences</taxon>
        <taxon>metagenomes</taxon>
        <taxon>ecological metagenomes</taxon>
    </lineage>
</organism>
<dbReference type="SUPFAM" id="SSF52540">
    <property type="entry name" value="P-loop containing nucleoside triphosphate hydrolases"/>
    <property type="match status" value="1"/>
</dbReference>
<dbReference type="InterPro" id="IPR027417">
    <property type="entry name" value="P-loop_NTPase"/>
</dbReference>
<keyword evidence="3" id="KW-0479">Metal-binding</keyword>
<evidence type="ECO:0000256" key="3">
    <source>
        <dbReference type="ARBA" id="ARBA00022723"/>
    </source>
</evidence>
<dbReference type="AlphaFoldDB" id="A0A3B1AFA1"/>
<dbReference type="PANTHER" id="PTHR43210:SF5">
    <property type="entry name" value="DETHIOBIOTIN SYNTHETASE"/>
    <property type="match status" value="1"/>
</dbReference>
<dbReference type="GO" id="GO:0042803">
    <property type="term" value="F:protein homodimerization activity"/>
    <property type="evidence" value="ECO:0007669"/>
    <property type="project" value="UniProtKB-ARBA"/>
</dbReference>
<dbReference type="HAMAP" id="MF_00336">
    <property type="entry name" value="BioD"/>
    <property type="match status" value="1"/>
</dbReference>
<dbReference type="FunFam" id="3.40.50.300:FF:000292">
    <property type="entry name" value="ATP-dependent dethiobiotin synthetase BioD"/>
    <property type="match status" value="1"/>
</dbReference>
<proteinExistence type="inferred from homology"/>
<evidence type="ECO:0000313" key="8">
    <source>
        <dbReference type="EMBL" id="VAW92554.1"/>
    </source>
</evidence>
<reference evidence="8" key="1">
    <citation type="submission" date="2018-06" db="EMBL/GenBank/DDBJ databases">
        <authorList>
            <person name="Zhirakovskaya E."/>
        </authorList>
    </citation>
    <scope>NUCLEOTIDE SEQUENCE</scope>
</reference>
<dbReference type="EMBL" id="UOFU01000001">
    <property type="protein sequence ID" value="VAW92554.1"/>
    <property type="molecule type" value="Genomic_DNA"/>
</dbReference>
<evidence type="ECO:0000256" key="1">
    <source>
        <dbReference type="ARBA" id="ARBA00022490"/>
    </source>
</evidence>
<dbReference type="GO" id="GO:0004141">
    <property type="term" value="F:dethiobiotin synthase activity"/>
    <property type="evidence" value="ECO:0007669"/>
    <property type="project" value="UniProtKB-EC"/>
</dbReference>
<accession>A0A3B1AFA1</accession>
<keyword evidence="1" id="KW-0963">Cytoplasm</keyword>
<dbReference type="GO" id="GO:0005524">
    <property type="term" value="F:ATP binding"/>
    <property type="evidence" value="ECO:0007669"/>
    <property type="project" value="UniProtKB-KW"/>
</dbReference>
<dbReference type="GO" id="GO:0000287">
    <property type="term" value="F:magnesium ion binding"/>
    <property type="evidence" value="ECO:0007669"/>
    <property type="project" value="InterPro"/>
</dbReference>
<dbReference type="CDD" id="cd03109">
    <property type="entry name" value="DTBS"/>
    <property type="match status" value="1"/>
</dbReference>
<keyword evidence="4" id="KW-0547">Nucleotide-binding</keyword>
<gene>
    <name evidence="8" type="ORF">MNBD_GAMMA20-1640</name>
</gene>
<evidence type="ECO:0000256" key="2">
    <source>
        <dbReference type="ARBA" id="ARBA00022598"/>
    </source>
</evidence>
<evidence type="ECO:0000256" key="5">
    <source>
        <dbReference type="ARBA" id="ARBA00022756"/>
    </source>
</evidence>
<keyword evidence="2 8" id="KW-0436">Ligase</keyword>
<evidence type="ECO:0000256" key="7">
    <source>
        <dbReference type="ARBA" id="ARBA00022842"/>
    </source>
</evidence>
<keyword evidence="6" id="KW-0067">ATP-binding</keyword>